<feature type="transmembrane region" description="Helical" evidence="7">
    <location>
        <begin position="74"/>
        <end position="92"/>
    </location>
</feature>
<dbReference type="InterPro" id="IPR002771">
    <property type="entry name" value="Multi_antbiot-R_MarC"/>
</dbReference>
<dbReference type="Pfam" id="PF01914">
    <property type="entry name" value="MarC"/>
    <property type="match status" value="1"/>
</dbReference>
<comment type="similarity">
    <text evidence="2">Belongs to the UPF0056 (MarC) family.</text>
</comment>
<dbReference type="NCBIfam" id="NF008320">
    <property type="entry name" value="PRK11111.1"/>
    <property type="match status" value="1"/>
</dbReference>
<evidence type="ECO:0000256" key="5">
    <source>
        <dbReference type="ARBA" id="ARBA00022989"/>
    </source>
</evidence>
<organism evidence="8">
    <name type="scientific">marine sediment metagenome</name>
    <dbReference type="NCBI Taxonomy" id="412755"/>
    <lineage>
        <taxon>unclassified sequences</taxon>
        <taxon>metagenomes</taxon>
        <taxon>ecological metagenomes</taxon>
    </lineage>
</organism>
<keyword evidence="3" id="KW-1003">Cell membrane</keyword>
<feature type="transmembrane region" description="Helical" evidence="7">
    <location>
        <begin position="142"/>
        <end position="163"/>
    </location>
</feature>
<protein>
    <submittedName>
        <fullName evidence="8">Uncharacterized protein</fullName>
    </submittedName>
</protein>
<proteinExistence type="inferred from homology"/>
<keyword evidence="5 7" id="KW-1133">Transmembrane helix</keyword>
<sequence length="210" mass="22472">MLDLTEYTKFLIAILAISNPIGIIPVFLTMTADETVEQRVKIGKIVVIATTLILLITLFFGEFVLNVFGISIDSFRVGGGILILLMAISMLNTSHGTIKQNRNTVEQHDSQSIAVVPLAMPLLAGPGAIGTVIINASKGTGVIHYGFLAVSIILLGVVLWLIFKIMPLIAKHISTIGINISTRIMGLILAAIAIEFIANGLKGLFPVLNQ</sequence>
<reference evidence="8" key="1">
    <citation type="journal article" date="2015" name="Nature">
        <title>Complex archaea that bridge the gap between prokaryotes and eukaryotes.</title>
        <authorList>
            <person name="Spang A."/>
            <person name="Saw J.H."/>
            <person name="Jorgensen S.L."/>
            <person name="Zaremba-Niedzwiedzka K."/>
            <person name="Martijn J."/>
            <person name="Lind A.E."/>
            <person name="van Eijk R."/>
            <person name="Schleper C."/>
            <person name="Guy L."/>
            <person name="Ettema T.J."/>
        </authorList>
    </citation>
    <scope>NUCLEOTIDE SEQUENCE</scope>
</reference>
<dbReference type="GO" id="GO:0005886">
    <property type="term" value="C:plasma membrane"/>
    <property type="evidence" value="ECO:0007669"/>
    <property type="project" value="UniProtKB-SubCell"/>
</dbReference>
<evidence type="ECO:0000256" key="4">
    <source>
        <dbReference type="ARBA" id="ARBA00022692"/>
    </source>
</evidence>
<accession>A0A0F9SFB7</accession>
<evidence type="ECO:0000256" key="1">
    <source>
        <dbReference type="ARBA" id="ARBA00004651"/>
    </source>
</evidence>
<dbReference type="PANTHER" id="PTHR33508:SF1">
    <property type="entry name" value="UPF0056 MEMBRANE PROTEIN YHCE"/>
    <property type="match status" value="1"/>
</dbReference>
<comment type="subcellular location">
    <subcellularLocation>
        <location evidence="1">Cell membrane</location>
        <topology evidence="1">Multi-pass membrane protein</topology>
    </subcellularLocation>
</comment>
<dbReference type="NCBIfam" id="TIGR00427">
    <property type="entry name" value="NAAT family transporter"/>
    <property type="match status" value="1"/>
</dbReference>
<evidence type="ECO:0000256" key="2">
    <source>
        <dbReference type="ARBA" id="ARBA00009784"/>
    </source>
</evidence>
<evidence type="ECO:0000256" key="3">
    <source>
        <dbReference type="ARBA" id="ARBA00022475"/>
    </source>
</evidence>
<dbReference type="EMBL" id="LAZR01000676">
    <property type="protein sequence ID" value="KKN60982.1"/>
    <property type="molecule type" value="Genomic_DNA"/>
</dbReference>
<keyword evidence="4 7" id="KW-0812">Transmembrane</keyword>
<feature type="transmembrane region" description="Helical" evidence="7">
    <location>
        <begin position="184"/>
        <end position="205"/>
    </location>
</feature>
<evidence type="ECO:0000256" key="6">
    <source>
        <dbReference type="ARBA" id="ARBA00023136"/>
    </source>
</evidence>
<dbReference type="AlphaFoldDB" id="A0A0F9SFB7"/>
<name>A0A0F9SFB7_9ZZZZ</name>
<comment type="caution">
    <text evidence="8">The sequence shown here is derived from an EMBL/GenBank/DDBJ whole genome shotgun (WGS) entry which is preliminary data.</text>
</comment>
<feature type="transmembrane region" description="Helical" evidence="7">
    <location>
        <begin position="45"/>
        <end position="68"/>
    </location>
</feature>
<gene>
    <name evidence="8" type="ORF">LCGC14_0526720</name>
</gene>
<evidence type="ECO:0000256" key="7">
    <source>
        <dbReference type="SAM" id="Phobius"/>
    </source>
</evidence>
<evidence type="ECO:0000313" key="8">
    <source>
        <dbReference type="EMBL" id="KKN60982.1"/>
    </source>
</evidence>
<feature type="transmembrane region" description="Helical" evidence="7">
    <location>
        <begin position="12"/>
        <end position="33"/>
    </location>
</feature>
<keyword evidence="6 7" id="KW-0472">Membrane</keyword>
<feature type="transmembrane region" description="Helical" evidence="7">
    <location>
        <begin position="113"/>
        <end position="136"/>
    </location>
</feature>
<dbReference type="PANTHER" id="PTHR33508">
    <property type="entry name" value="UPF0056 MEMBRANE PROTEIN YHCE"/>
    <property type="match status" value="1"/>
</dbReference>